<dbReference type="Proteomes" id="UP000028123">
    <property type="component" value="Unassembled WGS sequence"/>
</dbReference>
<dbReference type="EMBL" id="JNVM01000016">
    <property type="protein sequence ID" value="KEQ24525.1"/>
    <property type="molecule type" value="Genomic_DNA"/>
</dbReference>
<dbReference type="InterPro" id="IPR020843">
    <property type="entry name" value="ER"/>
</dbReference>
<evidence type="ECO:0000313" key="7">
    <source>
        <dbReference type="EMBL" id="KEQ24525.1"/>
    </source>
</evidence>
<dbReference type="InterPro" id="IPR011032">
    <property type="entry name" value="GroES-like_sf"/>
</dbReference>
<feature type="domain" description="Enoyl reductase (ER)" evidence="6">
    <location>
        <begin position="9"/>
        <end position="333"/>
    </location>
</feature>
<comment type="cofactor">
    <cofactor evidence="1">
        <name>Zn(2+)</name>
        <dbReference type="ChEBI" id="CHEBI:29105"/>
    </cofactor>
</comment>
<keyword evidence="8" id="KW-1185">Reference proteome</keyword>
<protein>
    <submittedName>
        <fullName evidence="7">Oxidoreductase</fullName>
    </submittedName>
</protein>
<dbReference type="Gene3D" id="3.40.50.720">
    <property type="entry name" value="NAD(P)-binding Rossmann-like Domain"/>
    <property type="match status" value="1"/>
</dbReference>
<dbReference type="SUPFAM" id="SSF50129">
    <property type="entry name" value="GroES-like"/>
    <property type="match status" value="1"/>
</dbReference>
<evidence type="ECO:0000256" key="1">
    <source>
        <dbReference type="ARBA" id="ARBA00001947"/>
    </source>
</evidence>
<accession>A0A081P1F2</accession>
<name>A0A081P1F2_9BACL</name>
<dbReference type="InterPro" id="IPR036291">
    <property type="entry name" value="NAD(P)-bd_dom_sf"/>
</dbReference>
<reference evidence="7 8" key="1">
    <citation type="submission" date="2014-06" db="EMBL/GenBank/DDBJ databases">
        <title>Draft genome sequence of Paenibacillus sp. MSt1.</title>
        <authorList>
            <person name="Aw Y.K."/>
            <person name="Ong K.S."/>
            <person name="Gan H.M."/>
            <person name="Lee S.M."/>
        </authorList>
    </citation>
    <scope>NUCLEOTIDE SEQUENCE [LARGE SCALE GENOMIC DNA]</scope>
    <source>
        <strain evidence="7 8">MSt1</strain>
    </source>
</reference>
<proteinExistence type="inferred from homology"/>
<dbReference type="SUPFAM" id="SSF51735">
    <property type="entry name" value="NAD(P)-binding Rossmann-fold domains"/>
    <property type="match status" value="1"/>
</dbReference>
<keyword evidence="4" id="KW-0862">Zinc</keyword>
<dbReference type="AlphaFoldDB" id="A0A081P1F2"/>
<dbReference type="InterPro" id="IPR013154">
    <property type="entry name" value="ADH-like_N"/>
</dbReference>
<dbReference type="GO" id="GO:0046872">
    <property type="term" value="F:metal ion binding"/>
    <property type="evidence" value="ECO:0007669"/>
    <property type="project" value="UniProtKB-KW"/>
</dbReference>
<dbReference type="SMART" id="SM00829">
    <property type="entry name" value="PKS_ER"/>
    <property type="match status" value="1"/>
</dbReference>
<evidence type="ECO:0000256" key="4">
    <source>
        <dbReference type="ARBA" id="ARBA00022833"/>
    </source>
</evidence>
<dbReference type="Pfam" id="PF08240">
    <property type="entry name" value="ADH_N"/>
    <property type="match status" value="1"/>
</dbReference>
<sequence>MKTIVTCQGAVRLEDRPEPSVKEHPKRVLVKVNYSSISPGTELGLLANPAIPDGFALGYSAAGTVLEVGSAVEGLKPGDFVACYGGPYVYHAEVLSVPEMLCAKLSGPESMPTASFVGLGSVAVHSTRRLARQFGETVWVAGLGVLGQLIAQLGDRANYRVFATDMKDERLQLAAACGISDVHRADDPLLAERISAYTEGHGFDSIALCAHASSTQLIESCMQHLAFRGTFALIGNVPIQFSRDLFFAKEADFVIARGGGPGRYDRQYEEEGLDYPKSYVRWTEGRNMQEFVRNVENGRLAIRPMMTHEFALADAVEAYEVLKREASSALGVLICYDS</sequence>
<keyword evidence="5" id="KW-0560">Oxidoreductase</keyword>
<dbReference type="Pfam" id="PF00107">
    <property type="entry name" value="ADH_zinc_N"/>
    <property type="match status" value="1"/>
</dbReference>
<dbReference type="GO" id="GO:0016491">
    <property type="term" value="F:oxidoreductase activity"/>
    <property type="evidence" value="ECO:0007669"/>
    <property type="project" value="UniProtKB-KW"/>
</dbReference>
<gene>
    <name evidence="7" type="ORF">ET33_09635</name>
</gene>
<dbReference type="eggNOG" id="COG1063">
    <property type="taxonomic scope" value="Bacteria"/>
</dbReference>
<dbReference type="InterPro" id="IPR013149">
    <property type="entry name" value="ADH-like_C"/>
</dbReference>
<evidence type="ECO:0000313" key="8">
    <source>
        <dbReference type="Proteomes" id="UP000028123"/>
    </source>
</evidence>
<comment type="caution">
    <text evidence="7">The sequence shown here is derived from an EMBL/GenBank/DDBJ whole genome shotgun (WGS) entry which is preliminary data.</text>
</comment>
<evidence type="ECO:0000256" key="2">
    <source>
        <dbReference type="ARBA" id="ARBA00008072"/>
    </source>
</evidence>
<comment type="similarity">
    <text evidence="2">Belongs to the zinc-containing alcohol dehydrogenase family.</text>
</comment>
<organism evidence="7 8">
    <name type="scientific">Paenibacillus tyrfis</name>
    <dbReference type="NCBI Taxonomy" id="1501230"/>
    <lineage>
        <taxon>Bacteria</taxon>
        <taxon>Bacillati</taxon>
        <taxon>Bacillota</taxon>
        <taxon>Bacilli</taxon>
        <taxon>Bacillales</taxon>
        <taxon>Paenibacillaceae</taxon>
        <taxon>Paenibacillus</taxon>
    </lineage>
</organism>
<dbReference type="CDD" id="cd08255">
    <property type="entry name" value="2-desacetyl-2-hydroxyethyl_bacteriochlorophyllide_like"/>
    <property type="match status" value="1"/>
</dbReference>
<dbReference type="PANTHER" id="PTHR43350:SF19">
    <property type="entry name" value="D-GULOSIDE 3-DEHYDROGENASE"/>
    <property type="match status" value="1"/>
</dbReference>
<evidence type="ECO:0000256" key="5">
    <source>
        <dbReference type="ARBA" id="ARBA00023002"/>
    </source>
</evidence>
<dbReference type="Gene3D" id="3.90.180.10">
    <property type="entry name" value="Medium-chain alcohol dehydrogenases, catalytic domain"/>
    <property type="match status" value="2"/>
</dbReference>
<evidence type="ECO:0000259" key="6">
    <source>
        <dbReference type="SMART" id="SM00829"/>
    </source>
</evidence>
<dbReference type="PANTHER" id="PTHR43350">
    <property type="entry name" value="NAD-DEPENDENT ALCOHOL DEHYDROGENASE"/>
    <property type="match status" value="1"/>
</dbReference>
<keyword evidence="3" id="KW-0479">Metal-binding</keyword>
<evidence type="ECO:0000256" key="3">
    <source>
        <dbReference type="ARBA" id="ARBA00022723"/>
    </source>
</evidence>
<dbReference type="OrthoDB" id="9781031at2"/>
<dbReference type="RefSeq" id="WP_036685875.1">
    <property type="nucleotide sequence ID" value="NZ_JNVM01000016.1"/>
</dbReference>